<dbReference type="InterPro" id="IPR018996">
    <property type="entry name" value="Man1/Src1-like_C"/>
</dbReference>
<gene>
    <name evidence="10" type="primary">SRC1</name>
    <name evidence="10" type="ORF">Q8F55_002829</name>
</gene>
<keyword evidence="2" id="KW-0597">Phosphoprotein</keyword>
<feature type="compositionally biased region" description="Low complexity" evidence="7">
    <location>
        <begin position="108"/>
        <end position="117"/>
    </location>
</feature>
<dbReference type="InterPro" id="IPR044780">
    <property type="entry name" value="Heh2/Src1"/>
</dbReference>
<keyword evidence="4" id="KW-1133">Transmembrane helix</keyword>
<dbReference type="PANTHER" id="PTHR47808:SF2">
    <property type="entry name" value="LEM DOMAIN-CONTAINING PROTEIN 2"/>
    <property type="match status" value="1"/>
</dbReference>
<name>A0ABR3QBX0_9TREE</name>
<comment type="subcellular location">
    <subcellularLocation>
        <location evidence="1">Nucleus inner membrane</location>
    </subcellularLocation>
</comment>
<dbReference type="Proteomes" id="UP001565368">
    <property type="component" value="Unassembled WGS sequence"/>
</dbReference>
<feature type="region of interest" description="Disordered" evidence="7">
    <location>
        <begin position="87"/>
        <end position="370"/>
    </location>
</feature>
<dbReference type="EMBL" id="JBBXJM010000002">
    <property type="protein sequence ID" value="KAL1411856.1"/>
    <property type="molecule type" value="Genomic_DNA"/>
</dbReference>
<dbReference type="Gene3D" id="1.10.720.30">
    <property type="entry name" value="SAP domain"/>
    <property type="match status" value="1"/>
</dbReference>
<dbReference type="InterPro" id="IPR041885">
    <property type="entry name" value="MAN1_winged_helix_dom"/>
</dbReference>
<protein>
    <submittedName>
        <fullName evidence="10">Inner nuclear membrane protein enriched at telomere/subtelomere region</fullName>
    </submittedName>
</protein>
<feature type="domain" description="HeH/LEM" evidence="9">
    <location>
        <begin position="18"/>
        <end position="51"/>
    </location>
</feature>
<evidence type="ECO:0000313" key="11">
    <source>
        <dbReference type="Proteomes" id="UP001565368"/>
    </source>
</evidence>
<dbReference type="SMART" id="SM00384">
    <property type="entry name" value="AT_hook"/>
    <property type="match status" value="2"/>
</dbReference>
<dbReference type="InterPro" id="IPR025856">
    <property type="entry name" value="HeH/LEM_domain"/>
</dbReference>
<evidence type="ECO:0000256" key="6">
    <source>
        <dbReference type="ARBA" id="ARBA00023242"/>
    </source>
</evidence>
<reference evidence="10 11" key="1">
    <citation type="submission" date="2023-08" db="EMBL/GenBank/DDBJ databases">
        <title>Annotated Genome Sequence of Vanrija albida AlHP1.</title>
        <authorList>
            <person name="Herzog R."/>
        </authorList>
    </citation>
    <scope>NUCLEOTIDE SEQUENCE [LARGE SCALE GENOMIC DNA]</scope>
    <source>
        <strain evidence="10 11">AlHP1</strain>
    </source>
</reference>
<comment type="caution">
    <text evidence="10">The sequence shown here is derived from an EMBL/GenBank/DDBJ whole genome shotgun (WGS) entry which is preliminary data.</text>
</comment>
<proteinExistence type="predicted"/>
<dbReference type="Pfam" id="PF09402">
    <property type="entry name" value="MSC"/>
    <property type="match status" value="1"/>
</dbReference>
<evidence type="ECO:0000313" key="10">
    <source>
        <dbReference type="EMBL" id="KAL1411856.1"/>
    </source>
</evidence>
<evidence type="ECO:0000256" key="5">
    <source>
        <dbReference type="ARBA" id="ARBA00023136"/>
    </source>
</evidence>
<keyword evidence="6" id="KW-0539">Nucleus</keyword>
<evidence type="ECO:0000256" key="3">
    <source>
        <dbReference type="ARBA" id="ARBA00022692"/>
    </source>
</evidence>
<evidence type="ECO:0000259" key="8">
    <source>
        <dbReference type="Pfam" id="PF09402"/>
    </source>
</evidence>
<dbReference type="CDD" id="cd12935">
    <property type="entry name" value="LEM_like"/>
    <property type="match status" value="1"/>
</dbReference>
<sequence>MSSAPPSRDVYLAPGFQASTLKVAQLRSILLEHNIHYLSNAKKADLVNLFNTQLVPRAGGILAADSRVRPSAHGIVAVSSQTGDETPIVQAAPVAGAKRGRKPKKVSEPAPEAVAPDAEAEPETEPAPPAKRPRGRPRKTVEPAPAPVAVEPPVPQIPSEFLAPAPPSAPASTRKRVLKNEPIVDIPISPARQQRAYSGVTPSSPAPPSSSSRRKSERPSVSTASDSLALPVPDIPAHLASPSKRKAKVEPEVQGDAVAPTPRKVGRPRKSVKAADIKEERSEPEEAPVQNRRISAGRRSDADNEDSGFSDFNPFQSGSGEAAERERRRRKSSLGLGETKRRAPRPSEWTATSAPTSILRKVGPGAGDQRVKSHIEIAEDHNRVVQQKLTEITSAAVDEEPSVEVSQAVVRTPRKAIIRRKPSTAPTPSTIGFVLLAILGLGLSTNYKITSSSNGYCDVGSKTNSFVEQREAAIAATQACHSRRAQWQVDNPGQTPPFVCDATALPILPFLPRPTACTACPAHATCEKGEVKECAPEYILTPSILSPLAPLFDGWPGLQSRVFPPRCRPDTARMRQIGALVREVNGELSRHRGDVICKGLPDQGNKGAGEIYGVAEETLRESFASRRIPTVSREAFDELFDAALKDLVSHDDVIESIDSDGSSWYAASHAEFTLACRAKLEARSLLDRWKSQLISTLFVLLGIAYVARSIETRREETERVRELVGTVLQRLQDQEYQHYVDPVVTPQPYLPSQQLRDVVLPASVGSATRQRLWDRVTDNVEKNANIQVREREVNGDVWKTWEWTGVASKQIDGAASPSRAIAF</sequence>
<keyword evidence="11" id="KW-1185">Reference proteome</keyword>
<evidence type="ECO:0000256" key="7">
    <source>
        <dbReference type="SAM" id="MobiDB-lite"/>
    </source>
</evidence>
<feature type="domain" description="Man1/Src1-like C-terminal" evidence="8">
    <location>
        <begin position="437"/>
        <end position="805"/>
    </location>
</feature>
<keyword evidence="5" id="KW-0472">Membrane</keyword>
<keyword evidence="3" id="KW-0812">Transmembrane</keyword>
<dbReference type="InterPro" id="IPR036361">
    <property type="entry name" value="SAP_dom_sf"/>
</dbReference>
<evidence type="ECO:0000256" key="4">
    <source>
        <dbReference type="ARBA" id="ARBA00022989"/>
    </source>
</evidence>
<organism evidence="10 11">
    <name type="scientific">Vanrija albida</name>
    <dbReference type="NCBI Taxonomy" id="181172"/>
    <lineage>
        <taxon>Eukaryota</taxon>
        <taxon>Fungi</taxon>
        <taxon>Dikarya</taxon>
        <taxon>Basidiomycota</taxon>
        <taxon>Agaricomycotina</taxon>
        <taxon>Tremellomycetes</taxon>
        <taxon>Trichosporonales</taxon>
        <taxon>Trichosporonaceae</taxon>
        <taxon>Vanrija</taxon>
    </lineage>
</organism>
<dbReference type="RefSeq" id="XP_069211800.1">
    <property type="nucleotide sequence ID" value="XM_069351414.1"/>
</dbReference>
<dbReference type="PANTHER" id="PTHR47808">
    <property type="entry name" value="INNER NUCLEAR MEMBRANE PROTEIN HEH2-RELATED"/>
    <property type="match status" value="1"/>
</dbReference>
<evidence type="ECO:0000259" key="9">
    <source>
        <dbReference type="Pfam" id="PF12949"/>
    </source>
</evidence>
<dbReference type="Pfam" id="PF12949">
    <property type="entry name" value="HeH"/>
    <property type="match status" value="1"/>
</dbReference>
<evidence type="ECO:0000256" key="1">
    <source>
        <dbReference type="ARBA" id="ARBA00004540"/>
    </source>
</evidence>
<feature type="compositionally biased region" description="Pro residues" evidence="7">
    <location>
        <begin position="144"/>
        <end position="156"/>
    </location>
</feature>
<dbReference type="Gene3D" id="1.10.10.1180">
    <property type="entry name" value="MAN1, winged-helix domain"/>
    <property type="match status" value="1"/>
</dbReference>
<dbReference type="InterPro" id="IPR017956">
    <property type="entry name" value="AT_hook_DNA-bd_motif"/>
</dbReference>
<accession>A0ABR3QBX0</accession>
<dbReference type="GeneID" id="95983872"/>
<evidence type="ECO:0000256" key="2">
    <source>
        <dbReference type="ARBA" id="ARBA00022553"/>
    </source>
</evidence>